<dbReference type="EMBL" id="CP108133">
    <property type="protein sequence ID" value="WTP47131.1"/>
    <property type="molecule type" value="Genomic_DNA"/>
</dbReference>
<proteinExistence type="predicted"/>
<evidence type="ECO:0000313" key="2">
    <source>
        <dbReference type="Proteomes" id="UP001432166"/>
    </source>
</evidence>
<sequence>MATLSLRATGPAPVGTVWRRYVEFQQWPSWSPQIRAVRTDTACIAPGVRGSVESVLGLSVAFVVEGVDHERCSWSWRVRLGPVRVRLRHDVHVRRTGTAAGTGAETRLVMRGPLLALVAYAPLAYLALRRLVRS</sequence>
<dbReference type="Proteomes" id="UP001432166">
    <property type="component" value="Chromosome"/>
</dbReference>
<evidence type="ECO:0000313" key="1">
    <source>
        <dbReference type="EMBL" id="WTP47131.1"/>
    </source>
</evidence>
<dbReference type="SUPFAM" id="SSF55961">
    <property type="entry name" value="Bet v1-like"/>
    <property type="match status" value="1"/>
</dbReference>
<name>A0ABZ1J9C3_9ACTN</name>
<dbReference type="Gene3D" id="3.30.530.20">
    <property type="match status" value="1"/>
</dbReference>
<dbReference type="RefSeq" id="WP_328936450.1">
    <property type="nucleotide sequence ID" value="NZ_CP108133.1"/>
</dbReference>
<protein>
    <submittedName>
        <fullName evidence="1">SRPBCC family protein</fullName>
    </submittedName>
</protein>
<reference evidence="1" key="1">
    <citation type="submission" date="2022-10" db="EMBL/GenBank/DDBJ databases">
        <title>The complete genomes of actinobacterial strains from the NBC collection.</title>
        <authorList>
            <person name="Joergensen T.S."/>
            <person name="Alvarez Arevalo M."/>
            <person name="Sterndorff E.B."/>
            <person name="Faurdal D."/>
            <person name="Vuksanovic O."/>
            <person name="Mourched A.-S."/>
            <person name="Charusanti P."/>
            <person name="Shaw S."/>
            <person name="Blin K."/>
            <person name="Weber T."/>
        </authorList>
    </citation>
    <scope>NUCLEOTIDE SEQUENCE</scope>
    <source>
        <strain evidence="1">NBC_00189</strain>
    </source>
</reference>
<organism evidence="1 2">
    <name type="scientific">Streptomyces tauricus</name>
    <dbReference type="NCBI Taxonomy" id="68274"/>
    <lineage>
        <taxon>Bacteria</taxon>
        <taxon>Bacillati</taxon>
        <taxon>Actinomycetota</taxon>
        <taxon>Actinomycetes</taxon>
        <taxon>Kitasatosporales</taxon>
        <taxon>Streptomycetaceae</taxon>
        <taxon>Streptomyces</taxon>
        <taxon>Streptomyces aurantiacus group</taxon>
    </lineage>
</organism>
<dbReference type="Pfam" id="PF10604">
    <property type="entry name" value="Polyketide_cyc2"/>
    <property type="match status" value="1"/>
</dbReference>
<keyword evidence="2" id="KW-1185">Reference proteome</keyword>
<accession>A0ABZ1J9C3</accession>
<dbReference type="InterPro" id="IPR019587">
    <property type="entry name" value="Polyketide_cyclase/dehydratase"/>
</dbReference>
<gene>
    <name evidence="1" type="ORF">OG288_01665</name>
</gene>
<dbReference type="InterPro" id="IPR023393">
    <property type="entry name" value="START-like_dom_sf"/>
</dbReference>